<evidence type="ECO:0000259" key="2">
    <source>
        <dbReference type="Pfam" id="PF12682"/>
    </source>
</evidence>
<name>A0ABT7UH36_9FIRM</name>
<dbReference type="EMBL" id="JAUDCK010000008">
    <property type="protein sequence ID" value="MDM8195444.1"/>
    <property type="molecule type" value="Genomic_DNA"/>
</dbReference>
<dbReference type="Gene3D" id="3.40.50.360">
    <property type="match status" value="1"/>
</dbReference>
<sequence>MKKIKCLLFVFCVCLLSACQSNDNVSKVNEQQSVSVPNETISSDGKILIAYFTWADNTHVDDPSSVDVDASTSASVLAPGNTEKVAHFIQEQVGGDMFSIIVDEPYSSDYDECLDRASDELAQQTRPTIVDTVENMDEYDVIFLGYPNWWSSCPMAIFSFIESYDLSNKTIIPFCAHGTGGLGRSIEDLQDALPHSKLLYAFGVYRPDTDSCQDDVNQWLSDIGMVD</sequence>
<dbReference type="InterPro" id="IPR029039">
    <property type="entry name" value="Flavoprotein-like_sf"/>
</dbReference>
<dbReference type="Pfam" id="PF12682">
    <property type="entry name" value="Flavodoxin_4"/>
    <property type="match status" value="1"/>
</dbReference>
<feature type="signal peptide" evidence="1">
    <location>
        <begin position="1"/>
        <end position="21"/>
    </location>
</feature>
<dbReference type="PANTHER" id="PTHR39201">
    <property type="entry name" value="EXPORTED PROTEIN-RELATED"/>
    <property type="match status" value="1"/>
</dbReference>
<dbReference type="InterPro" id="IPR008254">
    <property type="entry name" value="Flavodoxin/NO_synth"/>
</dbReference>
<proteinExistence type="predicted"/>
<keyword evidence="1" id="KW-0732">Signal</keyword>
<dbReference type="Proteomes" id="UP001529275">
    <property type="component" value="Unassembled WGS sequence"/>
</dbReference>
<evidence type="ECO:0000313" key="3">
    <source>
        <dbReference type="EMBL" id="MDM8195444.1"/>
    </source>
</evidence>
<feature type="domain" description="Flavodoxin-like" evidence="2">
    <location>
        <begin position="77"/>
        <end position="199"/>
    </location>
</feature>
<evidence type="ECO:0000313" key="4">
    <source>
        <dbReference type="Proteomes" id="UP001529275"/>
    </source>
</evidence>
<comment type="caution">
    <text evidence="3">The sequence shown here is derived from an EMBL/GenBank/DDBJ whole genome shotgun (WGS) entry which is preliminary data.</text>
</comment>
<evidence type="ECO:0000256" key="1">
    <source>
        <dbReference type="SAM" id="SignalP"/>
    </source>
</evidence>
<accession>A0ABT7UH36</accession>
<dbReference type="SUPFAM" id="SSF52218">
    <property type="entry name" value="Flavoproteins"/>
    <property type="match status" value="1"/>
</dbReference>
<dbReference type="PROSITE" id="PS51257">
    <property type="entry name" value="PROKAR_LIPOPROTEIN"/>
    <property type="match status" value="1"/>
</dbReference>
<dbReference type="PANTHER" id="PTHR39201:SF1">
    <property type="entry name" value="FLAVODOXIN-LIKE DOMAIN-CONTAINING PROTEIN"/>
    <property type="match status" value="1"/>
</dbReference>
<keyword evidence="4" id="KW-1185">Reference proteome</keyword>
<gene>
    <name evidence="3" type="ORF">QUV98_03815</name>
</gene>
<organism evidence="3 4">
    <name type="scientific">Massilimicrobiota timonensis</name>
    <dbReference type="NCBI Taxonomy" id="1776392"/>
    <lineage>
        <taxon>Bacteria</taxon>
        <taxon>Bacillati</taxon>
        <taxon>Bacillota</taxon>
        <taxon>Erysipelotrichia</taxon>
        <taxon>Erysipelotrichales</taxon>
        <taxon>Erysipelotrichaceae</taxon>
        <taxon>Massilimicrobiota</taxon>
    </lineage>
</organism>
<dbReference type="RefSeq" id="WP_289527382.1">
    <property type="nucleotide sequence ID" value="NZ_JAUDCK010000008.1"/>
</dbReference>
<protein>
    <submittedName>
        <fullName evidence="3">Flavodoxin</fullName>
    </submittedName>
</protein>
<feature type="chain" id="PRO_5045526875" evidence="1">
    <location>
        <begin position="22"/>
        <end position="227"/>
    </location>
</feature>
<reference evidence="4" key="1">
    <citation type="submission" date="2023-06" db="EMBL/GenBank/DDBJ databases">
        <title>Identification and characterization of horizontal gene transfer across gut microbiota members of farm animals based on homology search.</title>
        <authorList>
            <person name="Zeman M."/>
            <person name="Kubasova T."/>
            <person name="Jahodarova E."/>
            <person name="Nykrynova M."/>
            <person name="Rychlik I."/>
        </authorList>
    </citation>
    <scope>NUCLEOTIDE SEQUENCE [LARGE SCALE GENOMIC DNA]</scope>
    <source>
        <strain evidence="4">ET341</strain>
    </source>
</reference>